<dbReference type="Pfam" id="PF26640">
    <property type="entry name" value="DUF8212"/>
    <property type="match status" value="1"/>
</dbReference>
<evidence type="ECO:0000313" key="3">
    <source>
        <dbReference type="EMBL" id="KAF4982320.1"/>
    </source>
</evidence>
<evidence type="ECO:0000259" key="1">
    <source>
        <dbReference type="Pfam" id="PF06985"/>
    </source>
</evidence>
<feature type="domain" description="DUF8212" evidence="2">
    <location>
        <begin position="227"/>
        <end position="253"/>
    </location>
</feature>
<gene>
    <name evidence="3" type="ORF">FZEAL_2019</name>
</gene>
<dbReference type="Pfam" id="PF06985">
    <property type="entry name" value="HET"/>
    <property type="match status" value="1"/>
</dbReference>
<dbReference type="PANTHER" id="PTHR10622">
    <property type="entry name" value="HET DOMAIN-CONTAINING PROTEIN"/>
    <property type="match status" value="1"/>
</dbReference>
<dbReference type="PANTHER" id="PTHR10622:SF12">
    <property type="entry name" value="HET DOMAIN-CONTAINING PROTEIN"/>
    <property type="match status" value="1"/>
</dbReference>
<dbReference type="AlphaFoldDB" id="A0A8H4URL7"/>
<feature type="domain" description="Heterokaryon incompatibility" evidence="1">
    <location>
        <begin position="28"/>
        <end position="119"/>
    </location>
</feature>
<dbReference type="OrthoDB" id="674604at2759"/>
<name>A0A8H4URL7_9HYPO</name>
<organism evidence="3 4">
    <name type="scientific">Fusarium zealandicum</name>
    <dbReference type="NCBI Taxonomy" id="1053134"/>
    <lineage>
        <taxon>Eukaryota</taxon>
        <taxon>Fungi</taxon>
        <taxon>Dikarya</taxon>
        <taxon>Ascomycota</taxon>
        <taxon>Pezizomycotina</taxon>
        <taxon>Sordariomycetes</taxon>
        <taxon>Hypocreomycetidae</taxon>
        <taxon>Hypocreales</taxon>
        <taxon>Nectriaceae</taxon>
        <taxon>Fusarium</taxon>
        <taxon>Fusarium staphyleae species complex</taxon>
    </lineage>
</organism>
<dbReference type="InterPro" id="IPR010730">
    <property type="entry name" value="HET"/>
</dbReference>
<dbReference type="Proteomes" id="UP000635477">
    <property type="component" value="Unassembled WGS sequence"/>
</dbReference>
<accession>A0A8H4URL7</accession>
<comment type="caution">
    <text evidence="3">The sequence shown here is derived from an EMBL/GenBank/DDBJ whole genome shotgun (WGS) entry which is preliminary data.</text>
</comment>
<dbReference type="EMBL" id="JABEYC010000126">
    <property type="protein sequence ID" value="KAF4982320.1"/>
    <property type="molecule type" value="Genomic_DNA"/>
</dbReference>
<sequence length="552" mass="63513">MRLVSAKKFVQERKIYFQEFHRHNTPQYAILSHTWEEGQEVTYEDCKSLSTSCENKRGYEKISWTCRLAIEDGIEFVWIDTCCIDKSSSAELTEAINSMFQWYQRAVVCYAYLSDLDDTVDTMSFEDCRWFRRGWTLQELIAPRAIGFFNYTWDLIGSKDSLLADLSKITRIDTGILDHSRPLSSACVAKRFSWAANRETTREEDIAYCLLGIFNVNMPMLYGEGENAFRRLQEEVIRSTYDLSIFAWSCRNEQQQQYCGFLARSPNSFSSLSSMYLTTDPFEDEGEMIITNKGIQIKAGCFVISRRNGEVCYALGLDCAVADAPEQYLFVPMRKTGPGIYARTSLSESDYFALGCTISSWKHLSTVVLLTTLPSNLSMRPPRAPIQDMVSTVRFAVVEIKLVSDFVHQNPGPLPERYWDAQDSAFFSTRRSLDNWGAYTMRFENCTIMFLCYWYKEHSEWVFEGTMFSLDRKSLYAVLKDLYIIEQGPHQGPSIVKELTNYHGIGYKTEIWTETTQGNASKTSFTVERADDSQICSGPRWIVRITAEQGRV</sequence>
<keyword evidence="4" id="KW-1185">Reference proteome</keyword>
<protein>
    <recommendedName>
        <fullName evidence="5">Heterokaryon incompatibility domain-containing protein</fullName>
    </recommendedName>
</protein>
<evidence type="ECO:0000313" key="4">
    <source>
        <dbReference type="Proteomes" id="UP000635477"/>
    </source>
</evidence>
<evidence type="ECO:0000259" key="2">
    <source>
        <dbReference type="Pfam" id="PF26640"/>
    </source>
</evidence>
<proteinExistence type="predicted"/>
<reference evidence="3" key="1">
    <citation type="journal article" date="2020" name="BMC Genomics">
        <title>Correction to: Identification and distribution of gene clusters required for synthesis of sphingolipid metabolism inhibitors in diverse species of the filamentous fungus Fusarium.</title>
        <authorList>
            <person name="Kim H.S."/>
            <person name="Lohmar J.M."/>
            <person name="Busman M."/>
            <person name="Brown D.W."/>
            <person name="Naumann T.A."/>
            <person name="Divon H.H."/>
            <person name="Lysoe E."/>
            <person name="Uhlig S."/>
            <person name="Proctor R.H."/>
        </authorList>
    </citation>
    <scope>NUCLEOTIDE SEQUENCE</scope>
    <source>
        <strain evidence="3">NRRL 22465</strain>
    </source>
</reference>
<dbReference type="InterPro" id="IPR058525">
    <property type="entry name" value="DUF8212"/>
</dbReference>
<evidence type="ECO:0008006" key="5">
    <source>
        <dbReference type="Google" id="ProtNLM"/>
    </source>
</evidence>
<reference evidence="3" key="2">
    <citation type="submission" date="2020-05" db="EMBL/GenBank/DDBJ databases">
        <authorList>
            <person name="Kim H.-S."/>
            <person name="Proctor R.H."/>
            <person name="Brown D.W."/>
        </authorList>
    </citation>
    <scope>NUCLEOTIDE SEQUENCE</scope>
    <source>
        <strain evidence="3">NRRL 22465</strain>
    </source>
</reference>